<dbReference type="Proteomes" id="UP000016944">
    <property type="component" value="Chromosome I"/>
</dbReference>
<gene>
    <name evidence="1" type="ORF">BN877_I1874</name>
</gene>
<accession>U4PUM7</accession>
<evidence type="ECO:0000313" key="2">
    <source>
        <dbReference type="Proteomes" id="UP000016944"/>
    </source>
</evidence>
<protein>
    <submittedName>
        <fullName evidence="1">Uncharacterized protein</fullName>
    </submittedName>
</protein>
<name>U4PUM7_9HYPH</name>
<reference evidence="1 2" key="1">
    <citation type="journal article" date="2013" name="Genome Announc.">
        <title>Complete Genome Sequence of the Sesbania Symbiont and Rice Growth-Promoting Endophyte Rhizobium sp. Strain IRBG74.</title>
        <authorList>
            <person name="Crook M.B."/>
            <person name="Mitra S."/>
            <person name="Ane J.M."/>
            <person name="Sadowsky M.J."/>
            <person name="Gyaneshwar P."/>
        </authorList>
    </citation>
    <scope>NUCLEOTIDE SEQUENCE [LARGE SCALE GENOMIC DNA]</scope>
    <source>
        <strain evidence="1 2">IRBG74</strain>
    </source>
</reference>
<dbReference type="KEGG" id="rir:BN877_I1874"/>
<dbReference type="AlphaFoldDB" id="U4PUM7"/>
<dbReference type="HOGENOM" id="CLU_2540258_0_0_5"/>
<sequence>MLPSRSCGGRSATFEAPLPTNLDRISVNADDHGLLASLEASLQLVVAWSAQRLQIAWAVEQSLITLMRLDMVTHRSFSDVLNG</sequence>
<organism evidence="1 2">
    <name type="scientific">Agrobacterium pusense</name>
    <dbReference type="NCBI Taxonomy" id="648995"/>
    <lineage>
        <taxon>Bacteria</taxon>
        <taxon>Pseudomonadati</taxon>
        <taxon>Pseudomonadota</taxon>
        <taxon>Alphaproteobacteria</taxon>
        <taxon>Hyphomicrobiales</taxon>
        <taxon>Rhizobiaceae</taxon>
        <taxon>Rhizobium/Agrobacterium group</taxon>
        <taxon>Agrobacterium</taxon>
    </lineage>
</organism>
<dbReference type="EMBL" id="HG518322">
    <property type="protein sequence ID" value="CDI08768.1"/>
    <property type="molecule type" value="Genomic_DNA"/>
</dbReference>
<proteinExistence type="predicted"/>
<evidence type="ECO:0000313" key="1">
    <source>
        <dbReference type="EMBL" id="CDI08768.1"/>
    </source>
</evidence>